<dbReference type="EMBL" id="CADCTZ010000749">
    <property type="protein sequence ID" value="CAA9364457.1"/>
    <property type="molecule type" value="Genomic_DNA"/>
</dbReference>
<reference evidence="1" key="1">
    <citation type="submission" date="2020-02" db="EMBL/GenBank/DDBJ databases">
        <authorList>
            <person name="Meier V. D."/>
        </authorList>
    </citation>
    <scope>NUCLEOTIDE SEQUENCE</scope>
    <source>
        <strain evidence="1">AVDCRST_MAG84</strain>
    </source>
</reference>
<dbReference type="Gene3D" id="1.10.3290.10">
    <property type="entry name" value="Fido-like domain"/>
    <property type="match status" value="1"/>
</dbReference>
<evidence type="ECO:0000313" key="1">
    <source>
        <dbReference type="EMBL" id="CAA9364457.1"/>
    </source>
</evidence>
<dbReference type="InterPro" id="IPR036597">
    <property type="entry name" value="Fido-like_dom_sf"/>
</dbReference>
<sequence>MLSFEEGFIESQQLNQRLLQTIRLFGEYKGKQELFKQQAPQVLGTLRQAAVIQSTESSNRIEGITVPLERIKKLVTEKTTPRDRSEQEIAGYRDVLTTIHTNYNHIPSITRRGSISWDSCCYQLIGSLSSGWDMLHPQKELNKTAIVLDAINNLPQEFSSRELQERCPTVGIDLIRRLLRRERDAGRLECRGRGVEAHWRKQ</sequence>
<proteinExistence type="predicted"/>
<dbReference type="AlphaFoldDB" id="A0A6J4MR70"/>
<gene>
    <name evidence="1" type="ORF">AVDCRST_MAG84-3717</name>
</gene>
<organism evidence="1">
    <name type="scientific">uncultured Microcoleus sp</name>
    <dbReference type="NCBI Taxonomy" id="259945"/>
    <lineage>
        <taxon>Bacteria</taxon>
        <taxon>Bacillati</taxon>
        <taxon>Cyanobacteriota</taxon>
        <taxon>Cyanophyceae</taxon>
        <taxon>Oscillatoriophycideae</taxon>
        <taxon>Oscillatoriales</taxon>
        <taxon>Microcoleaceae</taxon>
        <taxon>Microcoleus</taxon>
        <taxon>environmental samples</taxon>
    </lineage>
</organism>
<protein>
    <submittedName>
        <fullName evidence="1">Bacterial regulatory proteins, AsnC family</fullName>
    </submittedName>
</protein>
<name>A0A6J4MR70_9CYAN</name>
<accession>A0A6J4MR70</accession>